<reference evidence="3" key="1">
    <citation type="journal article" date="2019" name="Int. J. Syst. Evol. Microbiol.">
        <title>The Global Catalogue of Microorganisms (GCM) 10K type strain sequencing project: providing services to taxonomists for standard genome sequencing and annotation.</title>
        <authorList>
            <consortium name="The Broad Institute Genomics Platform"/>
            <consortium name="The Broad Institute Genome Sequencing Center for Infectious Disease"/>
            <person name="Wu L."/>
            <person name="Ma J."/>
        </authorList>
    </citation>
    <scope>NUCLEOTIDE SEQUENCE [LARGE SCALE GENOMIC DNA]</scope>
    <source>
        <strain evidence="3">CECT 7956</strain>
    </source>
</reference>
<dbReference type="InterPro" id="IPR036779">
    <property type="entry name" value="LysM_dom_sf"/>
</dbReference>
<dbReference type="CDD" id="cd00118">
    <property type="entry name" value="LysM"/>
    <property type="match status" value="2"/>
</dbReference>
<accession>A0ABV7Z4B7</accession>
<protein>
    <submittedName>
        <fullName evidence="2">LysM peptidoglycan-binding domain-containing protein</fullName>
    </submittedName>
</protein>
<dbReference type="InterPro" id="IPR018392">
    <property type="entry name" value="LysM"/>
</dbReference>
<comment type="caution">
    <text evidence="2">The sequence shown here is derived from an EMBL/GenBank/DDBJ whole genome shotgun (WGS) entry which is preliminary data.</text>
</comment>
<dbReference type="PANTHER" id="PTHR33734:SF22">
    <property type="entry name" value="MEMBRANE-BOUND LYTIC MUREIN TRANSGLYCOSYLASE D"/>
    <property type="match status" value="1"/>
</dbReference>
<gene>
    <name evidence="2" type="ORF">ACFOOI_21075</name>
</gene>
<dbReference type="SMART" id="SM00257">
    <property type="entry name" value="LysM"/>
    <property type="match status" value="2"/>
</dbReference>
<evidence type="ECO:0000313" key="2">
    <source>
        <dbReference type="EMBL" id="MFC3813172.1"/>
    </source>
</evidence>
<dbReference type="EMBL" id="JBHRYQ010000001">
    <property type="protein sequence ID" value="MFC3813172.1"/>
    <property type="molecule type" value="Genomic_DNA"/>
</dbReference>
<keyword evidence="3" id="KW-1185">Reference proteome</keyword>
<dbReference type="Pfam" id="PF01476">
    <property type="entry name" value="LysM"/>
    <property type="match status" value="2"/>
</dbReference>
<feature type="domain" description="LysM" evidence="1">
    <location>
        <begin position="559"/>
        <end position="602"/>
    </location>
</feature>
<organism evidence="2 3">
    <name type="scientific">Lacihabitans lacunae</name>
    <dbReference type="NCBI Taxonomy" id="1028214"/>
    <lineage>
        <taxon>Bacteria</taxon>
        <taxon>Pseudomonadati</taxon>
        <taxon>Bacteroidota</taxon>
        <taxon>Cytophagia</taxon>
        <taxon>Cytophagales</taxon>
        <taxon>Leadbetterellaceae</taxon>
        <taxon>Lacihabitans</taxon>
    </lineage>
</organism>
<proteinExistence type="predicted"/>
<dbReference type="Gene3D" id="3.10.350.10">
    <property type="entry name" value="LysM domain"/>
    <property type="match status" value="2"/>
</dbReference>
<dbReference type="PANTHER" id="PTHR33734">
    <property type="entry name" value="LYSM DOMAIN-CONTAINING GPI-ANCHORED PROTEIN 2"/>
    <property type="match status" value="1"/>
</dbReference>
<sequence>MDLRAFKYKSKKRHLFIALISVVFFVEANGQSLPKGEVAIPYQIKFADVTFQFNDVSRYLLAQEVGSLSKNEEQINEYLKKFSLIYPTIKPILEKANVPEDFKFLSLYNRYQKSLNAAMPLDPNVFWVMEREKAADVDLRINNEVDETKHLILATKGALVCIKRNQVLYQNWATTLFAHIASRDVIKLLEVNKKWSGKFVVIDSPAYSSLIQFLAFRLVLENAFAHYKNPNPDIIYEYAFGKGKSLNLIAADLKLEPSELLSFNQWLKTNKVPDSEAQVLVVTKASRYHEIRMLSELSRNVGLSNVDLGFPIVKPNPQLNKGKGGVFYLINNLKGIQIEMCDNAVNAAYKADISLSKFLEYNEMKEADILNVGEVYYIESKKSKADIPHHIVRNQETLWDIAQMYGVKLKYLLKYNRMETLTRLQPGRVIWLQTKRPKKKPIEIIEIPEQKEIKMPDMPRFQDDFITRHEASDEELEQEYKTEGLKREPEVFNSGVLNKNENVLVIAPRENIVVPKEVTPKPKTVKKEVKVEVIPEEQTYAQNLKEAVNASTGSEPKYVVHEVKKGETLYRISVNYRVSVDQLYRLNNLKNNIIEIGDKIIVKKY</sequence>
<name>A0ABV7Z4B7_9BACT</name>
<dbReference type="SUPFAM" id="SSF54106">
    <property type="entry name" value="LysM domain"/>
    <property type="match status" value="2"/>
</dbReference>
<dbReference type="PROSITE" id="PS51782">
    <property type="entry name" value="LYSM"/>
    <property type="match status" value="2"/>
</dbReference>
<dbReference type="Proteomes" id="UP001595616">
    <property type="component" value="Unassembled WGS sequence"/>
</dbReference>
<feature type="domain" description="LysM" evidence="1">
    <location>
        <begin position="388"/>
        <end position="432"/>
    </location>
</feature>
<evidence type="ECO:0000259" key="1">
    <source>
        <dbReference type="PROSITE" id="PS51782"/>
    </source>
</evidence>
<dbReference type="RefSeq" id="WP_379840077.1">
    <property type="nucleotide sequence ID" value="NZ_JBHRYQ010000001.1"/>
</dbReference>
<evidence type="ECO:0000313" key="3">
    <source>
        <dbReference type="Proteomes" id="UP001595616"/>
    </source>
</evidence>